<dbReference type="InterPro" id="IPR001810">
    <property type="entry name" value="F-box_dom"/>
</dbReference>
<dbReference type="AlphaFoldDB" id="A0A9P5YWT5"/>
<accession>A0A9P5YWT5</accession>
<evidence type="ECO:0000259" key="3">
    <source>
        <dbReference type="PROSITE" id="PS50181"/>
    </source>
</evidence>
<dbReference type="PROSITE" id="PS50181">
    <property type="entry name" value="FBOX"/>
    <property type="match status" value="1"/>
</dbReference>
<comment type="caution">
    <text evidence="4">The sequence shown here is derived from an EMBL/GenBank/DDBJ whole genome shotgun (WGS) entry which is preliminary data.</text>
</comment>
<feature type="coiled-coil region" evidence="1">
    <location>
        <begin position="342"/>
        <end position="369"/>
    </location>
</feature>
<dbReference type="CDD" id="cd09917">
    <property type="entry name" value="F-box_SF"/>
    <property type="match status" value="1"/>
</dbReference>
<dbReference type="Proteomes" id="UP000807469">
    <property type="component" value="Unassembled WGS sequence"/>
</dbReference>
<keyword evidence="1" id="KW-0175">Coiled coil</keyword>
<feature type="compositionally biased region" description="Acidic residues" evidence="2">
    <location>
        <begin position="87"/>
        <end position="103"/>
    </location>
</feature>
<name>A0A9P5YWT5_9AGAR</name>
<feature type="domain" description="F-box" evidence="3">
    <location>
        <begin position="141"/>
        <end position="190"/>
    </location>
</feature>
<feature type="compositionally biased region" description="Polar residues" evidence="2">
    <location>
        <begin position="119"/>
        <end position="132"/>
    </location>
</feature>
<reference evidence="4" key="1">
    <citation type="submission" date="2020-11" db="EMBL/GenBank/DDBJ databases">
        <authorList>
            <consortium name="DOE Joint Genome Institute"/>
            <person name="Ahrendt S."/>
            <person name="Riley R."/>
            <person name="Andreopoulos W."/>
            <person name="Labutti K."/>
            <person name="Pangilinan J."/>
            <person name="Ruiz-Duenas F.J."/>
            <person name="Barrasa J.M."/>
            <person name="Sanchez-Garcia M."/>
            <person name="Camarero S."/>
            <person name="Miyauchi S."/>
            <person name="Serrano A."/>
            <person name="Linde D."/>
            <person name="Babiker R."/>
            <person name="Drula E."/>
            <person name="Ayuso-Fernandez I."/>
            <person name="Pacheco R."/>
            <person name="Padilla G."/>
            <person name="Ferreira P."/>
            <person name="Barriuso J."/>
            <person name="Kellner H."/>
            <person name="Castanera R."/>
            <person name="Alfaro M."/>
            <person name="Ramirez L."/>
            <person name="Pisabarro A.G."/>
            <person name="Kuo A."/>
            <person name="Tritt A."/>
            <person name="Lipzen A."/>
            <person name="He G."/>
            <person name="Yan M."/>
            <person name="Ng V."/>
            <person name="Cullen D."/>
            <person name="Martin F."/>
            <person name="Rosso M.-N."/>
            <person name="Henrissat B."/>
            <person name="Hibbett D."/>
            <person name="Martinez A.T."/>
            <person name="Grigoriev I.V."/>
        </authorList>
    </citation>
    <scope>NUCLEOTIDE SEQUENCE</scope>
    <source>
        <strain evidence="4">CIRM-BRFM 674</strain>
    </source>
</reference>
<feature type="region of interest" description="Disordered" evidence="2">
    <location>
        <begin position="20"/>
        <end position="138"/>
    </location>
</feature>
<organism evidence="4 5">
    <name type="scientific">Pholiota conissans</name>
    <dbReference type="NCBI Taxonomy" id="109636"/>
    <lineage>
        <taxon>Eukaryota</taxon>
        <taxon>Fungi</taxon>
        <taxon>Dikarya</taxon>
        <taxon>Basidiomycota</taxon>
        <taxon>Agaricomycotina</taxon>
        <taxon>Agaricomycetes</taxon>
        <taxon>Agaricomycetidae</taxon>
        <taxon>Agaricales</taxon>
        <taxon>Agaricineae</taxon>
        <taxon>Strophariaceae</taxon>
        <taxon>Pholiota</taxon>
    </lineage>
</organism>
<dbReference type="SMART" id="SM00256">
    <property type="entry name" value="FBOX"/>
    <property type="match status" value="1"/>
</dbReference>
<proteinExistence type="predicted"/>
<gene>
    <name evidence="4" type="ORF">BDN70DRAFT_862297</name>
</gene>
<evidence type="ECO:0000313" key="5">
    <source>
        <dbReference type="Proteomes" id="UP000807469"/>
    </source>
</evidence>
<evidence type="ECO:0000313" key="4">
    <source>
        <dbReference type="EMBL" id="KAF9477137.1"/>
    </source>
</evidence>
<keyword evidence="5" id="KW-1185">Reference proteome</keyword>
<sequence>MSSSRTHRSAKAAALRKISEVLNDDSERCDSDDGGLGSASTTTVSDSDSEEEYEGGCTCGAEPLFAPRKTSDDLDDNSESDSAREADDSEDGYNGMSEDEDEFYREPGRPPAKRAKLSAASTSRAPTDNSTTKKGRSRMSLSLLPTMPLDVLFEILGQLTPKDLINISRTNKLFHDTLYSRGARMVWKEALRGQGAPGCPHDLIEPRLAILLFGTTCEECGHPNVHKVDFDLRRRACVSCKQSKLLGRARVTKYFPNCDGDMLDLVPYTNVGGYAQGHSSNQCFWWSTEIQEVMQAFATAKDKKRRGIPGAQKELNAFKKKRLARVNEIDATAESLDAWFKRAALRQYKENKEARVDRLEAIKAKFIELGYSQKYLGCLARKKECTQKAALTDKIWNRIRPVLEPIVKQKKEEDMRELRRIRKWNDNWSYDCGGPGSMFTTSHYIR</sequence>
<dbReference type="SUPFAM" id="SSF81383">
    <property type="entry name" value="F-box domain"/>
    <property type="match status" value="1"/>
</dbReference>
<protein>
    <recommendedName>
        <fullName evidence="3">F-box domain-containing protein</fullName>
    </recommendedName>
</protein>
<dbReference type="EMBL" id="MU155271">
    <property type="protein sequence ID" value="KAF9477137.1"/>
    <property type="molecule type" value="Genomic_DNA"/>
</dbReference>
<evidence type="ECO:0000256" key="1">
    <source>
        <dbReference type="SAM" id="Coils"/>
    </source>
</evidence>
<dbReference type="OrthoDB" id="2322499at2759"/>
<dbReference type="InterPro" id="IPR036047">
    <property type="entry name" value="F-box-like_dom_sf"/>
</dbReference>
<dbReference type="Pfam" id="PF00646">
    <property type="entry name" value="F-box"/>
    <property type="match status" value="1"/>
</dbReference>
<evidence type="ECO:0000256" key="2">
    <source>
        <dbReference type="SAM" id="MobiDB-lite"/>
    </source>
</evidence>